<protein>
    <submittedName>
        <fullName evidence="2">Uncharacterized protein</fullName>
    </submittedName>
</protein>
<feature type="region of interest" description="Disordered" evidence="1">
    <location>
        <begin position="1"/>
        <end position="43"/>
    </location>
</feature>
<comment type="caution">
    <text evidence="2">The sequence shown here is derived from an EMBL/GenBank/DDBJ whole genome shotgun (WGS) entry which is preliminary data.</text>
</comment>
<name>H5TJX7_GORO1</name>
<proteinExistence type="predicted"/>
<feature type="region of interest" description="Disordered" evidence="1">
    <location>
        <begin position="77"/>
        <end position="103"/>
    </location>
</feature>
<feature type="compositionally biased region" description="Low complexity" evidence="1">
    <location>
        <begin position="33"/>
        <end position="43"/>
    </location>
</feature>
<evidence type="ECO:0000313" key="3">
    <source>
        <dbReference type="Proteomes" id="UP000005038"/>
    </source>
</evidence>
<organism evidence="2 3">
    <name type="scientific">Gordonia otitidis (strain DSM 44809 / CCUG 52243 / JCM 12355 / NBRC 100426 / IFM 10032)</name>
    <dbReference type="NCBI Taxonomy" id="1108044"/>
    <lineage>
        <taxon>Bacteria</taxon>
        <taxon>Bacillati</taxon>
        <taxon>Actinomycetota</taxon>
        <taxon>Actinomycetes</taxon>
        <taxon>Mycobacteriales</taxon>
        <taxon>Gordoniaceae</taxon>
        <taxon>Gordonia</taxon>
    </lineage>
</organism>
<sequence length="103" mass="10920">MLCIGEGHSGRRIGDRRAHDDPAAGGRSKLDPAAAGYAEAAGAEDSRCAQHGGVYISPDHRDDRKWFDRLLPGCGKATSGAPGGFRRGDLAVPSLPPRDRMPR</sequence>
<evidence type="ECO:0000256" key="1">
    <source>
        <dbReference type="SAM" id="MobiDB-lite"/>
    </source>
</evidence>
<dbReference type="EMBL" id="BAFB01000082">
    <property type="protein sequence ID" value="GAB33785.1"/>
    <property type="molecule type" value="Genomic_DNA"/>
</dbReference>
<dbReference type="Proteomes" id="UP000005038">
    <property type="component" value="Unassembled WGS sequence"/>
</dbReference>
<reference evidence="2" key="1">
    <citation type="submission" date="2012-02" db="EMBL/GenBank/DDBJ databases">
        <title>Whole genome shotgun sequence of Gordonia otitidis NBRC 100426.</title>
        <authorList>
            <person name="Yoshida I."/>
            <person name="Hosoyama A."/>
            <person name="Tsuchikane K."/>
            <person name="Katsumata H."/>
            <person name="Yamazaki S."/>
            <person name="Fujita N."/>
        </authorList>
    </citation>
    <scope>NUCLEOTIDE SEQUENCE [LARGE SCALE GENOMIC DNA]</scope>
    <source>
        <strain evidence="2">NBRC 100426</strain>
    </source>
</reference>
<accession>H5TJX7</accession>
<feature type="compositionally biased region" description="Basic and acidic residues" evidence="1">
    <location>
        <begin position="8"/>
        <end position="22"/>
    </location>
</feature>
<gene>
    <name evidence="2" type="ORF">GOOTI_082_00150</name>
</gene>
<keyword evidence="3" id="KW-1185">Reference proteome</keyword>
<dbReference type="AlphaFoldDB" id="H5TJX7"/>
<evidence type="ECO:0000313" key="2">
    <source>
        <dbReference type="EMBL" id="GAB33785.1"/>
    </source>
</evidence>